<dbReference type="OrthoDB" id="5850424at2759"/>
<keyword evidence="2" id="KW-1133">Transmembrane helix</keyword>
<dbReference type="AlphaFoldDB" id="A0A2A2KS05"/>
<comment type="caution">
    <text evidence="3">The sequence shown here is derived from an EMBL/GenBank/DDBJ whole genome shotgun (WGS) entry which is preliminary data.</text>
</comment>
<feature type="region of interest" description="Disordered" evidence="1">
    <location>
        <begin position="183"/>
        <end position="207"/>
    </location>
</feature>
<dbReference type="EMBL" id="LIAE01007825">
    <property type="protein sequence ID" value="PAV76732.1"/>
    <property type="molecule type" value="Genomic_DNA"/>
</dbReference>
<proteinExistence type="predicted"/>
<protein>
    <submittedName>
        <fullName evidence="3">Uncharacterized protein</fullName>
    </submittedName>
</protein>
<evidence type="ECO:0000256" key="2">
    <source>
        <dbReference type="SAM" id="Phobius"/>
    </source>
</evidence>
<accession>A0A2A2KS05</accession>
<sequence length="222" mass="24300">MNEQLNLTNDRKELEEFQHITDVGIVARILMAPTFDDRTQKIPLMDTIIEKVSSPKTINAFRCCGTIHVNVLAAFIACFELALLSYHIIWVLCLFAMTSFSLFTVLAGASINVKVTLVGDLFAAINTNALSPTSKATLVSSFLHTVLITAFFVYLIISLINLWCFGVLLDCYRSVSCQSKMSTSPAASPPNSHSIHNLPNLAPRSKPNGGALPLHIINGTDF</sequence>
<keyword evidence="2" id="KW-0472">Membrane</keyword>
<evidence type="ECO:0000313" key="3">
    <source>
        <dbReference type="EMBL" id="PAV76732.1"/>
    </source>
</evidence>
<gene>
    <name evidence="3" type="ORF">WR25_21054</name>
</gene>
<keyword evidence="4" id="KW-1185">Reference proteome</keyword>
<evidence type="ECO:0000256" key="1">
    <source>
        <dbReference type="SAM" id="MobiDB-lite"/>
    </source>
</evidence>
<reference evidence="3 4" key="1">
    <citation type="journal article" date="2017" name="Curr. Biol.">
        <title>Genome architecture and evolution of a unichromosomal asexual nematode.</title>
        <authorList>
            <person name="Fradin H."/>
            <person name="Zegar C."/>
            <person name="Gutwein M."/>
            <person name="Lucas J."/>
            <person name="Kovtun M."/>
            <person name="Corcoran D."/>
            <person name="Baugh L.R."/>
            <person name="Kiontke K."/>
            <person name="Gunsalus K."/>
            <person name="Fitch D.H."/>
            <person name="Piano F."/>
        </authorList>
    </citation>
    <scope>NUCLEOTIDE SEQUENCE [LARGE SCALE GENOMIC DNA]</scope>
    <source>
        <strain evidence="3">PF1309</strain>
    </source>
</reference>
<feature type="compositionally biased region" description="Polar residues" evidence="1">
    <location>
        <begin position="183"/>
        <end position="197"/>
    </location>
</feature>
<organism evidence="3 4">
    <name type="scientific">Diploscapter pachys</name>
    <dbReference type="NCBI Taxonomy" id="2018661"/>
    <lineage>
        <taxon>Eukaryota</taxon>
        <taxon>Metazoa</taxon>
        <taxon>Ecdysozoa</taxon>
        <taxon>Nematoda</taxon>
        <taxon>Chromadorea</taxon>
        <taxon>Rhabditida</taxon>
        <taxon>Rhabditina</taxon>
        <taxon>Rhabditomorpha</taxon>
        <taxon>Rhabditoidea</taxon>
        <taxon>Rhabditidae</taxon>
        <taxon>Diploscapter</taxon>
    </lineage>
</organism>
<dbReference type="Proteomes" id="UP000218231">
    <property type="component" value="Unassembled WGS sequence"/>
</dbReference>
<feature type="transmembrane region" description="Helical" evidence="2">
    <location>
        <begin position="71"/>
        <end position="95"/>
    </location>
</feature>
<evidence type="ECO:0000313" key="4">
    <source>
        <dbReference type="Proteomes" id="UP000218231"/>
    </source>
</evidence>
<name>A0A2A2KS05_9BILA</name>
<keyword evidence="2" id="KW-0812">Transmembrane</keyword>
<feature type="transmembrane region" description="Helical" evidence="2">
    <location>
        <begin position="145"/>
        <end position="172"/>
    </location>
</feature>